<feature type="signal peptide" evidence="5">
    <location>
        <begin position="1"/>
        <end position="41"/>
    </location>
</feature>
<evidence type="ECO:0000256" key="4">
    <source>
        <dbReference type="ARBA" id="ARBA00023180"/>
    </source>
</evidence>
<evidence type="ECO:0000256" key="5">
    <source>
        <dbReference type="SAM" id="SignalP"/>
    </source>
</evidence>
<evidence type="ECO:0000256" key="2">
    <source>
        <dbReference type="ARBA" id="ARBA00022737"/>
    </source>
</evidence>
<dbReference type="Gene3D" id="2.130.10.130">
    <property type="entry name" value="Integrin alpha, N-terminal"/>
    <property type="match status" value="3"/>
</dbReference>
<gene>
    <name evidence="6" type="ORF">AB5J56_00935</name>
</gene>
<accession>A0AB39NYP7</accession>
<protein>
    <submittedName>
        <fullName evidence="6">FG-GAP-like repeat-containing protein</fullName>
    </submittedName>
</protein>
<dbReference type="InterPro" id="IPR013517">
    <property type="entry name" value="FG-GAP"/>
</dbReference>
<keyword evidence="2" id="KW-0677">Repeat</keyword>
<dbReference type="InterPro" id="IPR013519">
    <property type="entry name" value="Int_alpha_beta-p"/>
</dbReference>
<dbReference type="InterPro" id="IPR028994">
    <property type="entry name" value="Integrin_alpha_N"/>
</dbReference>
<dbReference type="SMART" id="SM00191">
    <property type="entry name" value="Int_alpha"/>
    <property type="match status" value="4"/>
</dbReference>
<keyword evidence="1 5" id="KW-0732">Signal</keyword>
<keyword evidence="4" id="KW-0325">Glycoprotein</keyword>
<dbReference type="PANTHER" id="PTHR23221">
    <property type="entry name" value="GLYCOSYLPHOSPHATIDYLINOSITOL PHOSPHOLIPASE D"/>
    <property type="match status" value="1"/>
</dbReference>
<dbReference type="RefSeq" id="WP_369229033.1">
    <property type="nucleotide sequence ID" value="NZ_CP163435.1"/>
</dbReference>
<dbReference type="GO" id="GO:0016787">
    <property type="term" value="F:hydrolase activity"/>
    <property type="evidence" value="ECO:0007669"/>
    <property type="project" value="UniProtKB-KW"/>
</dbReference>
<evidence type="ECO:0000256" key="3">
    <source>
        <dbReference type="ARBA" id="ARBA00022801"/>
    </source>
</evidence>
<dbReference type="PANTHER" id="PTHR23221:SF7">
    <property type="entry name" value="PHOSPHATIDYLINOSITOL-GLYCAN-SPECIFIC PHOSPHOLIPASE D"/>
    <property type="match status" value="1"/>
</dbReference>
<name>A0AB39NYP7_9ACTN</name>
<dbReference type="Pfam" id="PF01839">
    <property type="entry name" value="FG-GAP"/>
    <property type="match status" value="2"/>
</dbReference>
<dbReference type="Pfam" id="PF13517">
    <property type="entry name" value="FG-GAP_3"/>
    <property type="match status" value="1"/>
</dbReference>
<reference evidence="6" key="1">
    <citation type="submission" date="2024-07" db="EMBL/GenBank/DDBJ databases">
        <authorList>
            <person name="Yu S.T."/>
        </authorList>
    </citation>
    <scope>NUCLEOTIDE SEQUENCE</scope>
    <source>
        <strain evidence="6">R21</strain>
    </source>
</reference>
<evidence type="ECO:0000313" key="6">
    <source>
        <dbReference type="EMBL" id="XDQ23371.1"/>
    </source>
</evidence>
<proteinExistence type="predicted"/>
<dbReference type="PROSITE" id="PS51470">
    <property type="entry name" value="FG_GAP"/>
    <property type="match status" value="1"/>
</dbReference>
<feature type="chain" id="PRO_5044325168" evidence="5">
    <location>
        <begin position="42"/>
        <end position="486"/>
    </location>
</feature>
<dbReference type="SUPFAM" id="SSF69318">
    <property type="entry name" value="Integrin alpha N-terminal domain"/>
    <property type="match status" value="1"/>
</dbReference>
<organism evidence="6">
    <name type="scientific">Streptomyces sp. R21</name>
    <dbReference type="NCBI Taxonomy" id="3238627"/>
    <lineage>
        <taxon>Bacteria</taxon>
        <taxon>Bacillati</taxon>
        <taxon>Actinomycetota</taxon>
        <taxon>Actinomycetes</taxon>
        <taxon>Kitasatosporales</taxon>
        <taxon>Streptomycetaceae</taxon>
        <taxon>Streptomyces</taxon>
    </lineage>
</organism>
<evidence type="ECO:0000256" key="1">
    <source>
        <dbReference type="ARBA" id="ARBA00022729"/>
    </source>
</evidence>
<dbReference type="EMBL" id="CP163435">
    <property type="protein sequence ID" value="XDQ23371.1"/>
    <property type="molecule type" value="Genomic_DNA"/>
</dbReference>
<dbReference type="AlphaFoldDB" id="A0AB39NYP7"/>
<keyword evidence="3" id="KW-0378">Hydrolase</keyword>
<sequence>MTTRARTRAHTHLRVRSAAAVALSAATVLGVIGLAPGTAVAAPAAADGTSSDFNGDGFADLVITAPTATVDGARHAGAVTVVYGSTGGYDTTHSQIITQATEGVPGDPAAERRWGLLGGNGDLNGDGYDDLLIRDLSHWSVVWGGANGLSGAGQLPAGESGEGTATSPWLFNSIADAGDVDGDGTADVVAAAHADGTWGLAVYYGPFDRTGAPARIEFRDTVTKDAGYAPGVVFVGDMTGDGVADIATGGNARDFTATGRLYVGSAAGLADAGTLKATGTGTFGDLDHDGYQDFVSGNGDAGTAAAPGGAVYVTYGGPKGISTTRAPRTLTQATRGVPGIDEKNDRFGDSLAVGDTNGDGYGDLVIGAPWETGGDAEGTFRAGAVTVLRGGPNGVTTAGAQVITQNTSSVPSTSEAMDHFGAAVHVAVGGAGGILVGGNGEDGWKGRVWRLPTSASGVTGAGSTSFNIGALSGPTGAAHFGEDFSR</sequence>